<evidence type="ECO:0000313" key="3">
    <source>
        <dbReference type="Proteomes" id="UP001604336"/>
    </source>
</evidence>
<organism evidence="2 3">
    <name type="scientific">Abeliophyllum distichum</name>
    <dbReference type="NCBI Taxonomy" id="126358"/>
    <lineage>
        <taxon>Eukaryota</taxon>
        <taxon>Viridiplantae</taxon>
        <taxon>Streptophyta</taxon>
        <taxon>Embryophyta</taxon>
        <taxon>Tracheophyta</taxon>
        <taxon>Spermatophyta</taxon>
        <taxon>Magnoliopsida</taxon>
        <taxon>eudicotyledons</taxon>
        <taxon>Gunneridae</taxon>
        <taxon>Pentapetalae</taxon>
        <taxon>asterids</taxon>
        <taxon>lamiids</taxon>
        <taxon>Lamiales</taxon>
        <taxon>Oleaceae</taxon>
        <taxon>Forsythieae</taxon>
        <taxon>Abeliophyllum</taxon>
    </lineage>
</organism>
<proteinExistence type="predicted"/>
<evidence type="ECO:0000313" key="2">
    <source>
        <dbReference type="EMBL" id="KAL2513021.1"/>
    </source>
</evidence>
<feature type="compositionally biased region" description="Polar residues" evidence="1">
    <location>
        <begin position="162"/>
        <end position="180"/>
    </location>
</feature>
<name>A0ABD1TJY5_9LAMI</name>
<feature type="compositionally biased region" description="Basic and acidic residues" evidence="1">
    <location>
        <begin position="183"/>
        <end position="199"/>
    </location>
</feature>
<comment type="caution">
    <text evidence="2">The sequence shown here is derived from an EMBL/GenBank/DDBJ whole genome shotgun (WGS) entry which is preliminary data.</text>
</comment>
<feature type="region of interest" description="Disordered" evidence="1">
    <location>
        <begin position="146"/>
        <end position="255"/>
    </location>
</feature>
<gene>
    <name evidence="2" type="ORF">Adt_18621</name>
</gene>
<dbReference type="Proteomes" id="UP001604336">
    <property type="component" value="Unassembled WGS sequence"/>
</dbReference>
<reference evidence="3" key="1">
    <citation type="submission" date="2024-07" db="EMBL/GenBank/DDBJ databases">
        <title>Two chromosome-level genome assemblies of Korean endemic species Abeliophyllum distichum and Forsythia ovata (Oleaceae).</title>
        <authorList>
            <person name="Jang H."/>
        </authorList>
    </citation>
    <scope>NUCLEOTIDE SEQUENCE [LARGE SCALE GENOMIC DNA]</scope>
</reference>
<evidence type="ECO:0000256" key="1">
    <source>
        <dbReference type="SAM" id="MobiDB-lite"/>
    </source>
</evidence>
<keyword evidence="3" id="KW-1185">Reference proteome</keyword>
<sequence length="359" mass="40228">MVASYLLWVVAEVGENLTPMEFESIYQPCRSTGSYNVSPRPGQKWGMTTDSPNKVHNWNKRFFFVDGDWEFMPDDPLPHVSIPRRFGELDYGKPPIPKRDQSELRSKLGKVRVLSSDFRSLSNLLKDDNLLASYGLMGSRGFLRSTSPGESYSAQAPLRAASGSSQEATVPSPLPSSSNLRIDPARPRDKGKRIVEDAGKAATQKRKAPMDAEGFMRDARKVKGTEEGRRSSPPPDGEPEEAGNSTSSAGQKSHFCISQRRDELSTSVMEMLPTHHAIIAVSVHKYWTQSWEKAVEEATVRKRLQLAEMNLARRFVLAKQLFEAFESFEAEEAKSKKLSEDLKAMGLEKAQLEYEKRAL</sequence>
<accession>A0ABD1TJY5</accession>
<protein>
    <submittedName>
        <fullName evidence="2">Uncharacterized protein</fullName>
    </submittedName>
</protein>
<dbReference type="EMBL" id="JBFOLK010000005">
    <property type="protein sequence ID" value="KAL2513021.1"/>
    <property type="molecule type" value="Genomic_DNA"/>
</dbReference>
<dbReference type="AlphaFoldDB" id="A0ABD1TJY5"/>
<feature type="compositionally biased region" description="Basic and acidic residues" evidence="1">
    <location>
        <begin position="208"/>
        <end position="230"/>
    </location>
</feature>